<dbReference type="AlphaFoldDB" id="A0A067SN50"/>
<name>A0A067SN50_GALM3</name>
<proteinExistence type="predicted"/>
<protein>
    <submittedName>
        <fullName evidence="2">Uncharacterized protein</fullName>
    </submittedName>
</protein>
<gene>
    <name evidence="2" type="ORF">GALMADRAFT_230909</name>
</gene>
<organism evidence="2 3">
    <name type="scientific">Galerina marginata (strain CBS 339.88)</name>
    <dbReference type="NCBI Taxonomy" id="685588"/>
    <lineage>
        <taxon>Eukaryota</taxon>
        <taxon>Fungi</taxon>
        <taxon>Dikarya</taxon>
        <taxon>Basidiomycota</taxon>
        <taxon>Agaricomycotina</taxon>
        <taxon>Agaricomycetes</taxon>
        <taxon>Agaricomycetidae</taxon>
        <taxon>Agaricales</taxon>
        <taxon>Agaricineae</taxon>
        <taxon>Strophariaceae</taxon>
        <taxon>Galerina</taxon>
    </lineage>
</organism>
<dbReference type="Proteomes" id="UP000027222">
    <property type="component" value="Unassembled WGS sequence"/>
</dbReference>
<evidence type="ECO:0000313" key="3">
    <source>
        <dbReference type="Proteomes" id="UP000027222"/>
    </source>
</evidence>
<accession>A0A067SN50</accession>
<feature type="compositionally biased region" description="Basic and acidic residues" evidence="1">
    <location>
        <begin position="39"/>
        <end position="49"/>
    </location>
</feature>
<keyword evidence="3" id="KW-1185">Reference proteome</keyword>
<dbReference type="EMBL" id="KL142404">
    <property type="protein sequence ID" value="KDR69134.1"/>
    <property type="molecule type" value="Genomic_DNA"/>
</dbReference>
<dbReference type="HOGENOM" id="CLU_2061657_0_0_1"/>
<feature type="compositionally biased region" description="Gly residues" evidence="1">
    <location>
        <begin position="25"/>
        <end position="37"/>
    </location>
</feature>
<sequence>MVELDLAWHLEEQRRELSSFLLTLGRGGAGGGGGGGDGDVDRPRPDSERLSTLSHGRTSIHPWPVGRFLNVEANNEVTATGSRKEMERESTKKVDNRGIHAIMSSSRRWRIGRKGGERQ</sequence>
<reference evidence="3" key="1">
    <citation type="journal article" date="2014" name="Proc. Natl. Acad. Sci. U.S.A.">
        <title>Extensive sampling of basidiomycete genomes demonstrates inadequacy of the white-rot/brown-rot paradigm for wood decay fungi.</title>
        <authorList>
            <person name="Riley R."/>
            <person name="Salamov A.A."/>
            <person name="Brown D.W."/>
            <person name="Nagy L.G."/>
            <person name="Floudas D."/>
            <person name="Held B.W."/>
            <person name="Levasseur A."/>
            <person name="Lombard V."/>
            <person name="Morin E."/>
            <person name="Otillar R."/>
            <person name="Lindquist E.A."/>
            <person name="Sun H."/>
            <person name="LaButti K.M."/>
            <person name="Schmutz J."/>
            <person name="Jabbour D."/>
            <person name="Luo H."/>
            <person name="Baker S.E."/>
            <person name="Pisabarro A.G."/>
            <person name="Walton J.D."/>
            <person name="Blanchette R.A."/>
            <person name="Henrissat B."/>
            <person name="Martin F."/>
            <person name="Cullen D."/>
            <person name="Hibbett D.S."/>
            <person name="Grigoriev I.V."/>
        </authorList>
    </citation>
    <scope>NUCLEOTIDE SEQUENCE [LARGE SCALE GENOMIC DNA]</scope>
    <source>
        <strain evidence="3">CBS 339.88</strain>
    </source>
</reference>
<evidence type="ECO:0000256" key="1">
    <source>
        <dbReference type="SAM" id="MobiDB-lite"/>
    </source>
</evidence>
<evidence type="ECO:0000313" key="2">
    <source>
        <dbReference type="EMBL" id="KDR69134.1"/>
    </source>
</evidence>
<feature type="region of interest" description="Disordered" evidence="1">
    <location>
        <begin position="23"/>
        <end position="58"/>
    </location>
</feature>